<dbReference type="InterPro" id="IPR051609">
    <property type="entry name" value="NmrA/Isoflavone_reductase-like"/>
</dbReference>
<gene>
    <name evidence="5" type="ORF">F5X68DRAFT_226798</name>
</gene>
<keyword evidence="2" id="KW-0521">NADP</keyword>
<proteinExistence type="inferred from homology"/>
<keyword evidence="6" id="KW-1185">Reference proteome</keyword>
<keyword evidence="3" id="KW-0560">Oxidoreductase</keyword>
<dbReference type="InterPro" id="IPR036291">
    <property type="entry name" value="NAD(P)-bd_dom_sf"/>
</dbReference>
<name>A0A9P8VMY6_9PEZI</name>
<dbReference type="PANTHER" id="PTHR47706">
    <property type="entry name" value="NMRA-LIKE FAMILY PROTEIN"/>
    <property type="match status" value="1"/>
</dbReference>
<comment type="caution">
    <text evidence="5">The sequence shown here is derived from an EMBL/GenBank/DDBJ whole genome shotgun (WGS) entry which is preliminary data.</text>
</comment>
<dbReference type="SUPFAM" id="SSF51735">
    <property type="entry name" value="NAD(P)-binding Rossmann-fold domains"/>
    <property type="match status" value="1"/>
</dbReference>
<evidence type="ECO:0000313" key="5">
    <source>
        <dbReference type="EMBL" id="KAH6697423.1"/>
    </source>
</evidence>
<dbReference type="InterPro" id="IPR008030">
    <property type="entry name" value="NmrA-like"/>
</dbReference>
<sequence>MAVITVAGASSEIARIIIAKILATGRHQVRGLTTRDVDEVDSDGIQWKFADYDNTSALVPLLRGSDAVFCFFSSASGYDIAFERQKNLIDASIESGVRRFAPTEFGCKNYSGIPFYEFKTRVREYLEAVNKDRKVLEYSLFQTGFFTNEFCHPHKSPAVFHPLQMFIDFANRHAIRVGDGNDPFTLTTVEDLAKVIVEAIDFPGEWPAVGGIRGATVTTNELIELGKSLRGSAFQVHDAFATDISEGHLLTEWCPTMEHSHFSKEQVQELSRLATTNFLKGVLNGAWDVSDEWNQLLPHLKLTDAKEYLSAVWRSKP</sequence>
<evidence type="ECO:0000313" key="6">
    <source>
        <dbReference type="Proteomes" id="UP000770015"/>
    </source>
</evidence>
<reference evidence="5" key="1">
    <citation type="journal article" date="2021" name="Nat. Commun.">
        <title>Genetic determinants of endophytism in the Arabidopsis root mycobiome.</title>
        <authorList>
            <person name="Mesny F."/>
            <person name="Miyauchi S."/>
            <person name="Thiergart T."/>
            <person name="Pickel B."/>
            <person name="Atanasova L."/>
            <person name="Karlsson M."/>
            <person name="Huettel B."/>
            <person name="Barry K.W."/>
            <person name="Haridas S."/>
            <person name="Chen C."/>
            <person name="Bauer D."/>
            <person name="Andreopoulos W."/>
            <person name="Pangilinan J."/>
            <person name="LaButti K."/>
            <person name="Riley R."/>
            <person name="Lipzen A."/>
            <person name="Clum A."/>
            <person name="Drula E."/>
            <person name="Henrissat B."/>
            <person name="Kohler A."/>
            <person name="Grigoriev I.V."/>
            <person name="Martin F.M."/>
            <person name="Hacquard S."/>
        </authorList>
    </citation>
    <scope>NUCLEOTIDE SEQUENCE</scope>
    <source>
        <strain evidence="5">MPI-SDFR-AT-0117</strain>
    </source>
</reference>
<dbReference type="Gene3D" id="3.40.50.720">
    <property type="entry name" value="NAD(P)-binding Rossmann-like Domain"/>
    <property type="match status" value="1"/>
</dbReference>
<evidence type="ECO:0000256" key="2">
    <source>
        <dbReference type="ARBA" id="ARBA00022857"/>
    </source>
</evidence>
<protein>
    <recommendedName>
        <fullName evidence="4">NmrA-like domain-containing protein</fullName>
    </recommendedName>
</protein>
<dbReference type="OrthoDB" id="10000533at2759"/>
<evidence type="ECO:0000259" key="4">
    <source>
        <dbReference type="Pfam" id="PF05368"/>
    </source>
</evidence>
<evidence type="ECO:0000256" key="3">
    <source>
        <dbReference type="ARBA" id="ARBA00023002"/>
    </source>
</evidence>
<organism evidence="5 6">
    <name type="scientific">Plectosphaerella plurivora</name>
    <dbReference type="NCBI Taxonomy" id="936078"/>
    <lineage>
        <taxon>Eukaryota</taxon>
        <taxon>Fungi</taxon>
        <taxon>Dikarya</taxon>
        <taxon>Ascomycota</taxon>
        <taxon>Pezizomycotina</taxon>
        <taxon>Sordariomycetes</taxon>
        <taxon>Hypocreomycetidae</taxon>
        <taxon>Glomerellales</taxon>
        <taxon>Plectosphaerellaceae</taxon>
        <taxon>Plectosphaerella</taxon>
    </lineage>
</organism>
<dbReference type="Proteomes" id="UP000770015">
    <property type="component" value="Unassembled WGS sequence"/>
</dbReference>
<comment type="similarity">
    <text evidence="1">Belongs to the NmrA-type oxidoreductase family. Isoflavone reductase subfamily.</text>
</comment>
<dbReference type="EMBL" id="JAGSXJ010000001">
    <property type="protein sequence ID" value="KAH6697423.1"/>
    <property type="molecule type" value="Genomic_DNA"/>
</dbReference>
<evidence type="ECO:0000256" key="1">
    <source>
        <dbReference type="ARBA" id="ARBA00005725"/>
    </source>
</evidence>
<feature type="domain" description="NmrA-like" evidence="4">
    <location>
        <begin position="3"/>
        <end position="225"/>
    </location>
</feature>
<dbReference type="GO" id="GO:0016491">
    <property type="term" value="F:oxidoreductase activity"/>
    <property type="evidence" value="ECO:0007669"/>
    <property type="project" value="UniProtKB-KW"/>
</dbReference>
<dbReference type="AlphaFoldDB" id="A0A9P8VMY6"/>
<dbReference type="Pfam" id="PF05368">
    <property type="entry name" value="NmrA"/>
    <property type="match status" value="1"/>
</dbReference>
<accession>A0A9P8VMY6</accession>
<dbReference type="PANTHER" id="PTHR47706:SF4">
    <property type="entry name" value="NMRA-LIKE DOMAIN-CONTAINING PROTEIN"/>
    <property type="match status" value="1"/>
</dbReference>